<feature type="region of interest" description="Disordered" evidence="1">
    <location>
        <begin position="215"/>
        <end position="260"/>
    </location>
</feature>
<keyword evidence="3" id="KW-1185">Reference proteome</keyword>
<name>A0AA48GQY7_9BACT</name>
<feature type="compositionally biased region" description="Polar residues" evidence="1">
    <location>
        <begin position="226"/>
        <end position="247"/>
    </location>
</feature>
<evidence type="ECO:0000313" key="2">
    <source>
        <dbReference type="EMBL" id="BDU72392.1"/>
    </source>
</evidence>
<proteinExistence type="predicted"/>
<dbReference type="KEGG" id="msil:METEAL_15660"/>
<protein>
    <recommendedName>
        <fullName evidence="4">Phage minor structural protein GP20</fullName>
    </recommendedName>
</protein>
<sequence length="260" mass="28238">MTKIRLKSLDGLDAESAALFKKADDGMFEYEPEDVTGLKSALEKERTNSKKYEPLAKAWEKLGKTPEEISALLEREKDLEKKKEELELQDALKKGEYQKVLDGEAKKREQMAAAHKADLEAANGTAMRYKSALEKYLIEAQATAAITEAKGVPQLLMPHVLGRVKVLEQDGKFTVQILDPVGNPLVAGAGGEPATFKHLLDGFKADPIFGRAFEGTNASGGGAPHTKSNPGAKTMTRASFDQLTPTDRSAFMKDGGSLTD</sequence>
<accession>A0AA48GQY7</accession>
<organism evidence="2 3">
    <name type="scientific">Mesoterricola silvestris</name>
    <dbReference type="NCBI Taxonomy" id="2927979"/>
    <lineage>
        <taxon>Bacteria</taxon>
        <taxon>Pseudomonadati</taxon>
        <taxon>Acidobacteriota</taxon>
        <taxon>Holophagae</taxon>
        <taxon>Holophagales</taxon>
        <taxon>Holophagaceae</taxon>
        <taxon>Mesoterricola</taxon>
    </lineage>
</organism>
<reference evidence="3" key="1">
    <citation type="journal article" date="2023" name="Int. J. Syst. Evol. Microbiol.">
        <title>Mesoterricola silvestris gen. nov., sp. nov., Mesoterricola sediminis sp. nov., Geothrix oryzae sp. nov., Geothrix edaphica sp. nov., Geothrix rubra sp. nov., and Geothrix limicola sp. nov., six novel members of Acidobacteriota isolated from soils.</title>
        <authorList>
            <person name="Itoh H."/>
            <person name="Sugisawa Y."/>
            <person name="Mise K."/>
            <person name="Xu Z."/>
            <person name="Kuniyasu M."/>
            <person name="Ushijima N."/>
            <person name="Kawano K."/>
            <person name="Kobayashi E."/>
            <person name="Shiratori Y."/>
            <person name="Masuda Y."/>
            <person name="Senoo K."/>
        </authorList>
    </citation>
    <scope>NUCLEOTIDE SEQUENCE [LARGE SCALE GENOMIC DNA]</scope>
    <source>
        <strain evidence="3">W79</strain>
    </source>
</reference>
<dbReference type="AlphaFoldDB" id="A0AA48GQY7"/>
<evidence type="ECO:0000256" key="1">
    <source>
        <dbReference type="SAM" id="MobiDB-lite"/>
    </source>
</evidence>
<dbReference type="RefSeq" id="WP_316415294.1">
    <property type="nucleotide sequence ID" value="NZ_AP027080.1"/>
</dbReference>
<dbReference type="Proteomes" id="UP001238179">
    <property type="component" value="Chromosome"/>
</dbReference>
<evidence type="ECO:0008006" key="4">
    <source>
        <dbReference type="Google" id="ProtNLM"/>
    </source>
</evidence>
<dbReference type="EMBL" id="AP027080">
    <property type="protein sequence ID" value="BDU72392.1"/>
    <property type="molecule type" value="Genomic_DNA"/>
</dbReference>
<gene>
    <name evidence="2" type="ORF">METEAL_15660</name>
</gene>
<evidence type="ECO:0000313" key="3">
    <source>
        <dbReference type="Proteomes" id="UP001238179"/>
    </source>
</evidence>